<reference evidence="1" key="1">
    <citation type="submission" date="2023-11" db="EMBL/GenBank/DDBJ databases">
        <title>Genome assemblies of two species of porcelain crab, Petrolisthes cinctipes and Petrolisthes manimaculis (Anomura: Porcellanidae).</title>
        <authorList>
            <person name="Angst P."/>
        </authorList>
    </citation>
    <scope>NUCLEOTIDE SEQUENCE</scope>
    <source>
        <strain evidence="1">PB745_02</strain>
        <tissue evidence="1">Gill</tissue>
    </source>
</reference>
<evidence type="ECO:0000313" key="2">
    <source>
        <dbReference type="Proteomes" id="UP001292094"/>
    </source>
</evidence>
<dbReference type="EMBL" id="JAWZYT010000706">
    <property type="protein sequence ID" value="KAK4319939.1"/>
    <property type="molecule type" value="Genomic_DNA"/>
</dbReference>
<proteinExistence type="predicted"/>
<dbReference type="Proteomes" id="UP001292094">
    <property type="component" value="Unassembled WGS sequence"/>
</dbReference>
<keyword evidence="2" id="KW-1185">Reference proteome</keyword>
<organism evidence="1 2">
    <name type="scientific">Petrolisthes manimaculis</name>
    <dbReference type="NCBI Taxonomy" id="1843537"/>
    <lineage>
        <taxon>Eukaryota</taxon>
        <taxon>Metazoa</taxon>
        <taxon>Ecdysozoa</taxon>
        <taxon>Arthropoda</taxon>
        <taxon>Crustacea</taxon>
        <taxon>Multicrustacea</taxon>
        <taxon>Malacostraca</taxon>
        <taxon>Eumalacostraca</taxon>
        <taxon>Eucarida</taxon>
        <taxon>Decapoda</taxon>
        <taxon>Pleocyemata</taxon>
        <taxon>Anomura</taxon>
        <taxon>Galatheoidea</taxon>
        <taxon>Porcellanidae</taxon>
        <taxon>Petrolisthes</taxon>
    </lineage>
</organism>
<evidence type="ECO:0000313" key="1">
    <source>
        <dbReference type="EMBL" id="KAK4319939.1"/>
    </source>
</evidence>
<accession>A0AAE1UIP3</accession>
<comment type="caution">
    <text evidence="1">The sequence shown here is derived from an EMBL/GenBank/DDBJ whole genome shotgun (WGS) entry which is preliminary data.</text>
</comment>
<sequence length="131" mass="14549">MTQVGRQASGLSTNTALWEVVVVVVVVEVVLGPAPCWPAAAIMSSRLPLWSAPQSHMHSLYVYKLIHTLLLYTHQHTLWSVPSHTCTLLTLHSPTHSVVCIQSHSIRLYAHPHTVLALHSPTHFKHTTNTQ</sequence>
<protein>
    <submittedName>
        <fullName evidence="1">Uncharacterized protein</fullName>
    </submittedName>
</protein>
<name>A0AAE1UIP3_9EUCA</name>
<dbReference type="AlphaFoldDB" id="A0AAE1UIP3"/>
<gene>
    <name evidence="1" type="ORF">Pmani_009141</name>
</gene>